<organism evidence="1 2">
    <name type="scientific">Pistacia atlantica</name>
    <dbReference type="NCBI Taxonomy" id="434234"/>
    <lineage>
        <taxon>Eukaryota</taxon>
        <taxon>Viridiplantae</taxon>
        <taxon>Streptophyta</taxon>
        <taxon>Embryophyta</taxon>
        <taxon>Tracheophyta</taxon>
        <taxon>Spermatophyta</taxon>
        <taxon>Magnoliopsida</taxon>
        <taxon>eudicotyledons</taxon>
        <taxon>Gunneridae</taxon>
        <taxon>Pentapetalae</taxon>
        <taxon>rosids</taxon>
        <taxon>malvids</taxon>
        <taxon>Sapindales</taxon>
        <taxon>Anacardiaceae</taxon>
        <taxon>Pistacia</taxon>
    </lineage>
</organism>
<proteinExistence type="predicted"/>
<dbReference type="EMBL" id="CM047903">
    <property type="protein sequence ID" value="KAJ0092484.1"/>
    <property type="molecule type" value="Genomic_DNA"/>
</dbReference>
<evidence type="ECO:0000313" key="1">
    <source>
        <dbReference type="EMBL" id="KAJ0092484.1"/>
    </source>
</evidence>
<protein>
    <submittedName>
        <fullName evidence="1">Uncharacterized protein</fullName>
    </submittedName>
</protein>
<gene>
    <name evidence="1" type="ORF">Patl1_26193</name>
</gene>
<comment type="caution">
    <text evidence="1">The sequence shown here is derived from an EMBL/GenBank/DDBJ whole genome shotgun (WGS) entry which is preliminary data.</text>
</comment>
<reference evidence="2" key="1">
    <citation type="journal article" date="2023" name="G3 (Bethesda)">
        <title>Genome assembly and association tests identify interacting loci associated with vigor, precocity, and sex in interspecific pistachio rootstocks.</title>
        <authorList>
            <person name="Palmer W."/>
            <person name="Jacygrad E."/>
            <person name="Sagayaradj S."/>
            <person name="Cavanaugh K."/>
            <person name="Han R."/>
            <person name="Bertier L."/>
            <person name="Beede B."/>
            <person name="Kafkas S."/>
            <person name="Golino D."/>
            <person name="Preece J."/>
            <person name="Michelmore R."/>
        </authorList>
    </citation>
    <scope>NUCLEOTIDE SEQUENCE [LARGE SCALE GENOMIC DNA]</scope>
</reference>
<name>A0ACC1B0N1_9ROSI</name>
<accession>A0ACC1B0N1</accession>
<evidence type="ECO:0000313" key="2">
    <source>
        <dbReference type="Proteomes" id="UP001164250"/>
    </source>
</evidence>
<dbReference type="Proteomes" id="UP001164250">
    <property type="component" value="Chromosome 7"/>
</dbReference>
<sequence length="77" mass="8731">METEKVVSKMEELPKNIVRRVVKDKLNECSPDTTSPSTKTPFSLSPKAPLSLSSTSPPWLMIYARSQRGKLLMLMMY</sequence>
<keyword evidence="2" id="KW-1185">Reference proteome</keyword>